<accession>A0ACB9Y4X7</accession>
<organism evidence="1 2">
    <name type="scientific">Plasmodium brasilianum</name>
    <dbReference type="NCBI Taxonomy" id="5824"/>
    <lineage>
        <taxon>Eukaryota</taxon>
        <taxon>Sar</taxon>
        <taxon>Alveolata</taxon>
        <taxon>Apicomplexa</taxon>
        <taxon>Aconoidasida</taxon>
        <taxon>Haemosporida</taxon>
        <taxon>Plasmodiidae</taxon>
        <taxon>Plasmodium</taxon>
        <taxon>Plasmodium (Plasmodium)</taxon>
    </lineage>
</organism>
<gene>
    <name evidence="1" type="ORF">MKS88_004018</name>
</gene>
<evidence type="ECO:0000313" key="1">
    <source>
        <dbReference type="EMBL" id="KAI4836230.1"/>
    </source>
</evidence>
<name>A0ACB9Y4X7_PLABR</name>
<keyword evidence="2" id="KW-1185">Reference proteome</keyword>
<dbReference type="EMBL" id="CM043780">
    <property type="protein sequence ID" value="KAI4836230.1"/>
    <property type="molecule type" value="Genomic_DNA"/>
</dbReference>
<reference evidence="1" key="1">
    <citation type="submission" date="2022-06" db="EMBL/GenBank/DDBJ databases">
        <title>The First Complete Genome of the Simian Malaria Parasite Plasmodium brasilianum.</title>
        <authorList>
            <person name="Bajic M."/>
            <person name="Ravishankar S."/>
        </authorList>
    </citation>
    <scope>NUCLEOTIDE SEQUENCE</scope>
    <source>
        <strain evidence="1">Bolivian I</strain>
    </source>
</reference>
<sequence length="117" mass="13569">MRSTCENVNKIYKFHIQNYEKCEKNQGAFCEELNNFKEAYNNKRSKATYCAGLSQILPPTEVDNVFTASITTAAEKKNEINKIEKEKTECLENILDEVNENCEESFHNIGYKSQRET</sequence>
<dbReference type="Proteomes" id="UP001056978">
    <property type="component" value="Chromosome 12"/>
</dbReference>
<comment type="caution">
    <text evidence="1">The sequence shown here is derived from an EMBL/GenBank/DDBJ whole genome shotgun (WGS) entry which is preliminary data.</text>
</comment>
<protein>
    <submittedName>
        <fullName evidence="1">Uncharacterized protein</fullName>
    </submittedName>
</protein>
<proteinExistence type="predicted"/>
<evidence type="ECO:0000313" key="2">
    <source>
        <dbReference type="Proteomes" id="UP001056978"/>
    </source>
</evidence>